<keyword evidence="8" id="KW-1185">Reference proteome</keyword>
<gene>
    <name evidence="6" type="primary">prmA</name>
    <name evidence="7" type="ORF">SAMN04488038_102301</name>
</gene>
<dbReference type="OrthoDB" id="9785995at2"/>
<dbReference type="GO" id="GO:0032259">
    <property type="term" value="P:methylation"/>
    <property type="evidence" value="ECO:0007669"/>
    <property type="project" value="UniProtKB-KW"/>
</dbReference>
<dbReference type="GO" id="GO:0016279">
    <property type="term" value="F:protein-lysine N-methyltransferase activity"/>
    <property type="evidence" value="ECO:0007669"/>
    <property type="project" value="TreeGrafter"/>
</dbReference>
<dbReference type="Gene3D" id="3.90.190.10">
    <property type="entry name" value="Protein tyrosine phosphatase superfamily"/>
    <property type="match status" value="1"/>
</dbReference>
<feature type="binding site" evidence="6">
    <location>
        <position position="192"/>
    </location>
    <ligand>
        <name>S-adenosyl-L-methionine</name>
        <dbReference type="ChEBI" id="CHEBI:59789"/>
    </ligand>
</feature>
<keyword evidence="7" id="KW-0689">Ribosomal protein</keyword>
<sequence length="445" mass="49033">MAWLQLRVHTRHPEFAEEVLLAHEAAAVSFIDAVDNPVLEPAPGETPLWQDTVTLGLFAEATDLSTVQASLRELLPDGAELRYSSELIEDQDWVRVWLKDCPPLQFGARLWVVPHEKAGEVNQEQAVLLRLDPGLAFGTGTHPTTALCLQYLAELHEAGELQGKTVLDYGCGSGVLAIAALLLGAERAVCVDIDPQALLATRENAAANGVAERLSVMLPEDYQPLASDVIIANILANPLIRLAREISSAAHSGSRLVLAGLLDRQADEVRNAYASWFDFDEDVSQEGWTRLSGRCRVPALIAYRRIGKLLCTAGQPRTEHFAMLRDAGVQAVINLAVPSSPNYLPDEAMRWRALGVDYHALPVPWDAPQAAHLEEFIRVMEAWRERCVLVHCALNKRASVFVYLYRVLVLAVPREIAAQDLYAIWTPNAAWQRLIDEQLAAASIS</sequence>
<comment type="function">
    <text evidence="6">Methylates ribosomal protein L11.</text>
</comment>
<evidence type="ECO:0000256" key="5">
    <source>
        <dbReference type="ARBA" id="ARBA00022691"/>
    </source>
</evidence>
<evidence type="ECO:0000256" key="4">
    <source>
        <dbReference type="ARBA" id="ARBA00022679"/>
    </source>
</evidence>
<dbReference type="Pfam" id="PF06325">
    <property type="entry name" value="PrmA"/>
    <property type="match status" value="1"/>
</dbReference>
<proteinExistence type="inferred from homology"/>
<comment type="subcellular location">
    <subcellularLocation>
        <location evidence="6">Cytoplasm</location>
    </subcellularLocation>
</comment>
<dbReference type="PANTHER" id="PTHR43648:SF1">
    <property type="entry name" value="ELECTRON TRANSFER FLAVOPROTEIN BETA SUBUNIT LYSINE METHYLTRANSFERASE"/>
    <property type="match status" value="1"/>
</dbReference>
<evidence type="ECO:0000256" key="3">
    <source>
        <dbReference type="ARBA" id="ARBA00022603"/>
    </source>
</evidence>
<comment type="similarity">
    <text evidence="1 6">Belongs to the methyltransferase superfamily. PrmA family.</text>
</comment>
<comment type="catalytic activity">
    <reaction evidence="6">
        <text>L-lysyl-[protein] + 3 S-adenosyl-L-methionine = N(6),N(6),N(6)-trimethyl-L-lysyl-[protein] + 3 S-adenosyl-L-homocysteine + 3 H(+)</text>
        <dbReference type="Rhea" id="RHEA:54192"/>
        <dbReference type="Rhea" id="RHEA-COMP:9752"/>
        <dbReference type="Rhea" id="RHEA-COMP:13826"/>
        <dbReference type="ChEBI" id="CHEBI:15378"/>
        <dbReference type="ChEBI" id="CHEBI:29969"/>
        <dbReference type="ChEBI" id="CHEBI:57856"/>
        <dbReference type="ChEBI" id="CHEBI:59789"/>
        <dbReference type="ChEBI" id="CHEBI:61961"/>
    </reaction>
</comment>
<dbReference type="HAMAP" id="MF_00735">
    <property type="entry name" value="Methyltr_PrmA"/>
    <property type="match status" value="1"/>
</dbReference>
<feature type="binding site" evidence="6">
    <location>
        <position position="233"/>
    </location>
    <ligand>
        <name>S-adenosyl-L-methionine</name>
        <dbReference type="ChEBI" id="CHEBI:59789"/>
    </ligand>
</feature>
<dbReference type="InterPro" id="IPR050078">
    <property type="entry name" value="Ribosomal_L11_MeTrfase_PrmA"/>
</dbReference>
<dbReference type="SUPFAM" id="SSF53335">
    <property type="entry name" value="S-adenosyl-L-methionine-dependent methyltransferases"/>
    <property type="match status" value="1"/>
</dbReference>
<dbReference type="GO" id="GO:0005840">
    <property type="term" value="C:ribosome"/>
    <property type="evidence" value="ECO:0007669"/>
    <property type="project" value="UniProtKB-KW"/>
</dbReference>
<name>A0A1H9C0D2_9GAMM</name>
<feature type="binding site" evidence="6">
    <location>
        <position position="170"/>
    </location>
    <ligand>
        <name>S-adenosyl-L-methionine</name>
        <dbReference type="ChEBI" id="CHEBI:59789"/>
    </ligand>
</feature>
<dbReference type="EMBL" id="FOFS01000002">
    <property type="protein sequence ID" value="SEP94562.1"/>
    <property type="molecule type" value="Genomic_DNA"/>
</dbReference>
<dbReference type="GO" id="GO:0005829">
    <property type="term" value="C:cytosol"/>
    <property type="evidence" value="ECO:0007669"/>
    <property type="project" value="TreeGrafter"/>
</dbReference>
<keyword evidence="7" id="KW-0687">Ribonucleoprotein</keyword>
<dbReference type="Gene3D" id="3.40.50.150">
    <property type="entry name" value="Vaccinia Virus protein VP39"/>
    <property type="match status" value="1"/>
</dbReference>
<dbReference type="NCBIfam" id="TIGR00406">
    <property type="entry name" value="prmA"/>
    <property type="match status" value="1"/>
</dbReference>
<feature type="binding site" evidence="6">
    <location>
        <position position="145"/>
    </location>
    <ligand>
        <name>S-adenosyl-L-methionine</name>
        <dbReference type="ChEBI" id="CHEBI:59789"/>
    </ligand>
</feature>
<dbReference type="AlphaFoldDB" id="A0A1H9C0D2"/>
<dbReference type="STRING" id="489703.SAMN04488038_102301"/>
<keyword evidence="4 6" id="KW-0808">Transferase</keyword>
<evidence type="ECO:0000313" key="7">
    <source>
        <dbReference type="EMBL" id="SEP94562.1"/>
    </source>
</evidence>
<dbReference type="InterPro" id="IPR029021">
    <property type="entry name" value="Prot-tyrosine_phosphatase-like"/>
</dbReference>
<dbReference type="EC" id="2.1.1.-" evidence="6"/>
<evidence type="ECO:0000313" key="8">
    <source>
        <dbReference type="Proteomes" id="UP000199233"/>
    </source>
</evidence>
<reference evidence="7 8" key="1">
    <citation type="submission" date="2016-10" db="EMBL/GenBank/DDBJ databases">
        <authorList>
            <person name="de Groot N.N."/>
        </authorList>
    </citation>
    <scope>NUCLEOTIDE SEQUENCE [LARGE SCALE GENOMIC DNA]</scope>
    <source>
        <strain evidence="7 8">DSM 25927</strain>
    </source>
</reference>
<organism evidence="7 8">
    <name type="scientific">Solimonas aquatica</name>
    <dbReference type="NCBI Taxonomy" id="489703"/>
    <lineage>
        <taxon>Bacteria</taxon>
        <taxon>Pseudomonadati</taxon>
        <taxon>Pseudomonadota</taxon>
        <taxon>Gammaproteobacteria</taxon>
        <taxon>Nevskiales</taxon>
        <taxon>Nevskiaceae</taxon>
        <taxon>Solimonas</taxon>
    </lineage>
</organism>
<dbReference type="SUPFAM" id="SSF52799">
    <property type="entry name" value="(Phosphotyrosine protein) phosphatases II"/>
    <property type="match status" value="1"/>
</dbReference>
<evidence type="ECO:0000256" key="6">
    <source>
        <dbReference type="HAMAP-Rule" id="MF_00735"/>
    </source>
</evidence>
<evidence type="ECO:0000256" key="2">
    <source>
        <dbReference type="ARBA" id="ARBA00022490"/>
    </source>
</evidence>
<keyword evidence="3 6" id="KW-0489">Methyltransferase</keyword>
<dbReference type="CDD" id="cd02440">
    <property type="entry name" value="AdoMet_MTases"/>
    <property type="match status" value="1"/>
</dbReference>
<keyword evidence="2 6" id="KW-0963">Cytoplasm</keyword>
<dbReference type="InterPro" id="IPR004498">
    <property type="entry name" value="Ribosomal_PrmA_MeTrfase"/>
</dbReference>
<dbReference type="RefSeq" id="WP_093282413.1">
    <property type="nucleotide sequence ID" value="NZ_FOFS01000002.1"/>
</dbReference>
<dbReference type="CDD" id="cd14503">
    <property type="entry name" value="PTP-bact"/>
    <property type="match status" value="1"/>
</dbReference>
<dbReference type="Proteomes" id="UP000199233">
    <property type="component" value="Unassembled WGS sequence"/>
</dbReference>
<keyword evidence="5 6" id="KW-0949">S-adenosyl-L-methionine</keyword>
<evidence type="ECO:0000256" key="1">
    <source>
        <dbReference type="ARBA" id="ARBA00009741"/>
    </source>
</evidence>
<dbReference type="InterPro" id="IPR029063">
    <property type="entry name" value="SAM-dependent_MTases_sf"/>
</dbReference>
<protein>
    <recommendedName>
        <fullName evidence="6">Ribosomal protein L11 methyltransferase</fullName>
        <shortName evidence="6">L11 Mtase</shortName>
        <ecNumber evidence="6">2.1.1.-</ecNumber>
    </recommendedName>
</protein>
<accession>A0A1H9C0D2</accession>
<dbReference type="PANTHER" id="PTHR43648">
    <property type="entry name" value="ELECTRON TRANSFER FLAVOPROTEIN BETA SUBUNIT LYSINE METHYLTRANSFERASE"/>
    <property type="match status" value="1"/>
</dbReference>